<feature type="region of interest" description="Disordered" evidence="5">
    <location>
        <begin position="461"/>
        <end position="502"/>
    </location>
</feature>
<reference evidence="7 8" key="1">
    <citation type="journal article" date="2022" name="Front. Cell. Infect. Microbiol.">
        <title>The Genomes of Two Strains of Taenia crassiceps the Animal Model for the Study of Human Cysticercosis.</title>
        <authorList>
            <person name="Bobes R.J."/>
            <person name="Estrada K."/>
            <person name="Rios-Valencia D.G."/>
            <person name="Calderon-Gallegos A."/>
            <person name="de la Torre P."/>
            <person name="Carrero J.C."/>
            <person name="Sanchez-Flores A."/>
            <person name="Laclette J.P."/>
        </authorList>
    </citation>
    <scope>NUCLEOTIDE SEQUENCE [LARGE SCALE GENOMIC DNA]</scope>
    <source>
        <strain evidence="7">WFUcys</strain>
    </source>
</reference>
<dbReference type="Gene3D" id="3.30.40.10">
    <property type="entry name" value="Zinc/RING finger domain, C3HC4 (zinc finger)"/>
    <property type="match status" value="1"/>
</dbReference>
<keyword evidence="4" id="KW-0175">Coiled coil</keyword>
<dbReference type="PROSITE" id="PS50102">
    <property type="entry name" value="RRM"/>
    <property type="match status" value="4"/>
</dbReference>
<keyword evidence="3" id="KW-0694">RNA-binding</keyword>
<dbReference type="PANTHER" id="PTHR48033">
    <property type="entry name" value="RNA-BINDING (RRM/RBD/RNP MOTIFS) FAMILY PROTEIN"/>
    <property type="match status" value="1"/>
</dbReference>
<dbReference type="CDD" id="cd00590">
    <property type="entry name" value="RRM_SF"/>
    <property type="match status" value="1"/>
</dbReference>
<dbReference type="EMBL" id="JAKROA010000005">
    <property type="protein sequence ID" value="KAL5107029.1"/>
    <property type="molecule type" value="Genomic_DNA"/>
</dbReference>
<evidence type="ECO:0000313" key="8">
    <source>
        <dbReference type="Proteomes" id="UP001651158"/>
    </source>
</evidence>
<keyword evidence="8" id="KW-1185">Reference proteome</keyword>
<feature type="compositionally biased region" description="Polar residues" evidence="5">
    <location>
        <begin position="820"/>
        <end position="841"/>
    </location>
</feature>
<feature type="domain" description="RRM" evidence="6">
    <location>
        <begin position="286"/>
        <end position="370"/>
    </location>
</feature>
<proteinExistence type="predicted"/>
<organism evidence="7 8">
    <name type="scientific">Taenia crassiceps</name>
    <dbReference type="NCBI Taxonomy" id="6207"/>
    <lineage>
        <taxon>Eukaryota</taxon>
        <taxon>Metazoa</taxon>
        <taxon>Spiralia</taxon>
        <taxon>Lophotrochozoa</taxon>
        <taxon>Platyhelminthes</taxon>
        <taxon>Cestoda</taxon>
        <taxon>Eucestoda</taxon>
        <taxon>Cyclophyllidea</taxon>
        <taxon>Taeniidae</taxon>
        <taxon>Taenia</taxon>
    </lineage>
</organism>
<feature type="region of interest" description="Disordered" evidence="5">
    <location>
        <begin position="806"/>
        <end position="841"/>
    </location>
</feature>
<dbReference type="PANTHER" id="PTHR48033:SF10">
    <property type="entry name" value="RNA-BINDING PROTEIN SQUID"/>
    <property type="match status" value="1"/>
</dbReference>
<dbReference type="InterPro" id="IPR012677">
    <property type="entry name" value="Nucleotide-bd_a/b_plait_sf"/>
</dbReference>
<evidence type="ECO:0000256" key="3">
    <source>
        <dbReference type="PROSITE-ProRule" id="PRU00176"/>
    </source>
</evidence>
<dbReference type="SMART" id="SM00360">
    <property type="entry name" value="RRM"/>
    <property type="match status" value="5"/>
</dbReference>
<name>A0ABR4QBM4_9CEST</name>
<dbReference type="Pfam" id="PF00076">
    <property type="entry name" value="RRM_1"/>
    <property type="match status" value="4"/>
</dbReference>
<dbReference type="InterPro" id="IPR013083">
    <property type="entry name" value="Znf_RING/FYVE/PHD"/>
</dbReference>
<feature type="coiled-coil region" evidence="4">
    <location>
        <begin position="121"/>
        <end position="148"/>
    </location>
</feature>
<comment type="caution">
    <text evidence="7">The sequence shown here is derived from an EMBL/GenBank/DDBJ whole genome shotgun (WGS) entry which is preliminary data.</text>
</comment>
<accession>A0ABR4QBM4</accession>
<evidence type="ECO:0000313" key="7">
    <source>
        <dbReference type="EMBL" id="KAL5107029.1"/>
    </source>
</evidence>
<dbReference type="SUPFAM" id="SSF54928">
    <property type="entry name" value="RNA-binding domain, RBD"/>
    <property type="match status" value="4"/>
</dbReference>
<gene>
    <name evidence="7" type="ORF">TcWFU_007917</name>
</gene>
<comment type="subcellular location">
    <subcellularLocation>
        <location evidence="1">Nucleus</location>
    </subcellularLocation>
</comment>
<dbReference type="InterPro" id="IPR035979">
    <property type="entry name" value="RBD_domain_sf"/>
</dbReference>
<sequence length="841" mass="91726">MQTPPKGEQSDDLICGVCKKLLHIPYTLPCRHSYCLEPCLIARPSQTDVRCFCCDKVYPRKLAVHNEILERLVTQRFVEERRSLVTTCNACQHPAPVLHACQHCQLCVCSSCWDSHCAKVVASVTESMRLLLNKKKKLEETRNLLKATPSAEGSRLKDGIKGATLELKDACDKSLDLSMANLIAFFTGYLDDLVAVKEAAIKTLGGLLDLKEELRCTGVRAECIHKKVDKCKERPTLRICHLLTGTLETLSLIIVIHQGDDDNAQSGCQDEVSEVGSTITSASTGKKIFVGGVPQRMDHTQLRKYFSRYGPVKNAFVSRHKGYGCVTFESEESALKATSERIQLIDGRRVEVKEYIKHGGAALKTEPSKSTTPSPQLWEQEKVYISGISTNMTKASLQFALSQLGPIKKLDMVPQRGFGVVVFTDSQTTESAIAKHWLNVDSKRVELLPFVPAKEARGALARSSIKPSLPTETTNMPSLKSSSSPSLAPPTHPTPAPPPEAQKRVFVGGISRVTTEASLSSALSKLGPVQQVDIFPTRSYAVVVFKRPETFNVAISVHWYMVDDKMVELQPFTPNNKSEKAKGQRNLSRIALASSIADTSGPAADQPLQDISSRTLYVDGIGESINESELELYFSQYGDVKQCQITGKLGRLVFESSENLQNALRTQPHDLNGKRLVLIPASSEKHKIGDSGGAHAGAVSSMINARKLLIRGVGEGTTYTVLRNYFLNYGPVDYASVADTEAWVVFKNAKTVNLVLATQPHFIRGRQITLFKPSEGDASSLCPSTPSPVGIGDVSTVVSAPLLGPLFNPNERSSPPRRVASSNALSGTKSKGSGSVPRNNL</sequence>
<feature type="domain" description="RRM" evidence="6">
    <location>
        <begin position="614"/>
        <end position="684"/>
    </location>
</feature>
<feature type="compositionally biased region" description="Pro residues" evidence="5">
    <location>
        <begin position="487"/>
        <end position="500"/>
    </location>
</feature>
<evidence type="ECO:0000259" key="6">
    <source>
        <dbReference type="PROSITE" id="PS50102"/>
    </source>
</evidence>
<dbReference type="Gene3D" id="3.30.70.330">
    <property type="match status" value="5"/>
</dbReference>
<dbReference type="Proteomes" id="UP001651158">
    <property type="component" value="Unassembled WGS sequence"/>
</dbReference>
<evidence type="ECO:0000256" key="2">
    <source>
        <dbReference type="ARBA" id="ARBA00023242"/>
    </source>
</evidence>
<feature type="compositionally biased region" description="Low complexity" evidence="5">
    <location>
        <begin position="477"/>
        <end position="486"/>
    </location>
</feature>
<keyword evidence="2" id="KW-0539">Nucleus</keyword>
<feature type="domain" description="RRM" evidence="6">
    <location>
        <begin position="503"/>
        <end position="574"/>
    </location>
</feature>
<protein>
    <submittedName>
        <fullName evidence="7">DAZ-associated protein 1</fullName>
    </submittedName>
</protein>
<feature type="domain" description="RRM" evidence="6">
    <location>
        <begin position="381"/>
        <end position="463"/>
    </location>
</feature>
<dbReference type="InterPro" id="IPR000504">
    <property type="entry name" value="RRM_dom"/>
</dbReference>
<evidence type="ECO:0000256" key="1">
    <source>
        <dbReference type="ARBA" id="ARBA00004123"/>
    </source>
</evidence>
<evidence type="ECO:0000256" key="4">
    <source>
        <dbReference type="SAM" id="Coils"/>
    </source>
</evidence>
<evidence type="ECO:0000256" key="5">
    <source>
        <dbReference type="SAM" id="MobiDB-lite"/>
    </source>
</evidence>
<dbReference type="SUPFAM" id="SSF57850">
    <property type="entry name" value="RING/U-box"/>
    <property type="match status" value="1"/>
</dbReference>